<dbReference type="EMBL" id="JAFMPM010000005">
    <property type="protein sequence ID" value="MBO0611703.1"/>
    <property type="molecule type" value="Genomic_DNA"/>
</dbReference>
<reference evidence="1 3" key="1">
    <citation type="submission" date="2021-03" db="EMBL/GenBank/DDBJ databases">
        <title>Draft genome and methylome analysis of Thiotrix fructosivoruns ATCC 49748.</title>
        <authorList>
            <person name="Fomenkov A."/>
            <person name="Grabovich M.Y."/>
            <person name="Roberts R.J."/>
        </authorList>
    </citation>
    <scope>NUCLEOTIDE SEQUENCE [LARGE SCALE GENOMIC DNA]</scope>
    <source>
        <strain evidence="1 3">ATCC 49748</strain>
        <plasmid evidence="1">pTfr446</plasmid>
    </source>
</reference>
<evidence type="ECO:0000313" key="1">
    <source>
        <dbReference type="EMBL" id="MBO0611703.1"/>
    </source>
</evidence>
<reference evidence="2" key="2">
    <citation type="submission" date="2021-04" db="EMBL/GenBank/DDBJ databases">
        <title>Complete Genome and methylome analysis of Thiothrix fructosivorans ATCC 49748.</title>
        <authorList>
            <person name="Fomenkov A."/>
            <person name="Sun L."/>
            <person name="Vincze T."/>
            <person name="Grabovich M.Y."/>
            <person name="Roberts R.J."/>
        </authorList>
    </citation>
    <scope>NUCLEOTIDE SEQUENCE</scope>
    <source>
        <strain evidence="2">ATCC 49748</strain>
    </source>
</reference>
<organism evidence="2">
    <name type="scientific">Thiothrix fructosivorans</name>
    <dbReference type="NCBI Taxonomy" id="111770"/>
    <lineage>
        <taxon>Bacteria</taxon>
        <taxon>Pseudomonadati</taxon>
        <taxon>Pseudomonadota</taxon>
        <taxon>Gammaproteobacteria</taxon>
        <taxon>Thiotrichales</taxon>
        <taxon>Thiotrichaceae</taxon>
        <taxon>Thiothrix</taxon>
    </lineage>
</organism>
<dbReference type="EMBL" id="CP072748">
    <property type="protein sequence ID" value="QTX10637.1"/>
    <property type="molecule type" value="Genomic_DNA"/>
</dbReference>
<keyword evidence="1" id="KW-0614">Plasmid</keyword>
<gene>
    <name evidence="2" type="ORF">J1836_019065</name>
    <name evidence="1" type="ORF">J1836_02000</name>
</gene>
<geneLocation type="plasmid" evidence="1">
    <name>pTfr446</name>
</geneLocation>
<keyword evidence="3" id="KW-1185">Reference proteome</keyword>
<evidence type="ECO:0000313" key="3">
    <source>
        <dbReference type="Proteomes" id="UP000664466"/>
    </source>
</evidence>
<dbReference type="RefSeq" id="WP_207249595.1">
    <property type="nucleotide sequence ID" value="NZ_JAFMPM010000005.1"/>
</dbReference>
<sequence length="244" mass="25632">MSGGSKTQTTSTKVDLPPEVQAMMDKYFGEVGNLYDSGYTPTAGINTQQNYALDSAMSGQQNLASDVNQSRGLLTKTVAGDFLNANPYFDQTVSRALGGITDAYQTATAPQTDANFARANAFGGSAWRGAVDRNERNLAEALGSTENQMRSGNFQQERAAQMQAAGMLPSLDTTQLQGAQGLLGMGTAMQDLTTKQNNAPLDRIGLLQQALAAGMGTAGQSQTGANPNYRSPLQTALSLGALFV</sequence>
<name>A0A8B0SLN8_9GAMM</name>
<dbReference type="AlphaFoldDB" id="A0A8B0SLN8"/>
<dbReference type="Proteomes" id="UP000664466">
    <property type="component" value="Unassembled WGS sequence"/>
</dbReference>
<accession>A0A8B0SLN8</accession>
<evidence type="ECO:0000313" key="2">
    <source>
        <dbReference type="EMBL" id="QTX10637.1"/>
    </source>
</evidence>
<proteinExistence type="predicted"/>
<protein>
    <submittedName>
        <fullName evidence="2">Uncharacterized protein</fullName>
    </submittedName>
</protein>